<gene>
    <name evidence="13" type="ORF">GSTUAT00003353001</name>
</gene>
<dbReference type="Proteomes" id="UP001412239">
    <property type="component" value="Unassembled WGS sequence"/>
</dbReference>
<evidence type="ECO:0000256" key="9">
    <source>
        <dbReference type="ARBA" id="ARBA00081863"/>
    </source>
</evidence>
<feature type="region of interest" description="Disordered" evidence="10">
    <location>
        <begin position="1"/>
        <end position="32"/>
    </location>
</feature>
<evidence type="ECO:0000256" key="8">
    <source>
        <dbReference type="ARBA" id="ARBA00081473"/>
    </source>
</evidence>
<dbReference type="Pfam" id="PF02270">
    <property type="entry name" value="TFIIF_beta"/>
    <property type="match status" value="1"/>
</dbReference>
<reference evidence="13" key="1">
    <citation type="submission" date="2015-10" db="EMBL/GenBank/DDBJ databases">
        <authorList>
            <person name="Regsiter A."/>
            <person name="william w."/>
        </authorList>
    </citation>
    <scope>NUCLEOTIDE SEQUENCE</scope>
    <source>
        <strain evidence="13">Montdore</strain>
    </source>
</reference>
<keyword evidence="5" id="KW-0238">DNA-binding</keyword>
<keyword evidence="4" id="KW-0805">Transcription regulation</keyword>
<dbReference type="GO" id="GO:0006367">
    <property type="term" value="P:transcription initiation at RNA polymerase II promoter"/>
    <property type="evidence" value="ECO:0007669"/>
    <property type="project" value="InterPro"/>
</dbReference>
<dbReference type="EMBL" id="LN890989">
    <property type="protein sequence ID" value="CUS12519.1"/>
    <property type="molecule type" value="Genomic_DNA"/>
</dbReference>
<comment type="subcellular location">
    <subcellularLocation>
        <location evidence="1">Nucleus</location>
    </subcellularLocation>
</comment>
<accession>A0A292PY85</accession>
<dbReference type="InterPro" id="IPR036388">
    <property type="entry name" value="WH-like_DNA-bd_sf"/>
</dbReference>
<sequence length="337" mass="38599">MEQFSTHGNSNLPSPSSDQKSTKRKWEDDDIQYESDPSELRFLGDAGSSKQAAWLVKLPPYLTNHWKELLDSDDNEELLLGAIRIKVPKSHENKQEMRLRLNPSLKTSRSIPQDYQLESRGSPRNMYCWAEEEGGVPKKREGPPMPIAFIERSRRGHWGSEGTREPKETTFRRPSKVNKTSFVAKFGDELLATPIRVEGAPILHAHPEVAKKELGCITPVNAQMNILRPGTVGEFPNRKGKELLFTAAAKPISGRGPKDKAYRMNKDVLISSLYKLFEEKEYWYLKEFREKLFQPEGYLRQVLKEIAIYHQDGSMAGTWELNSDSREALKWVKAQVK</sequence>
<dbReference type="InterPro" id="IPR036390">
    <property type="entry name" value="WH_DNA-bd_sf"/>
</dbReference>
<feature type="domain" description="TFIIF beta subunit HTH" evidence="11">
    <location>
        <begin position="263"/>
        <end position="324"/>
    </location>
</feature>
<dbReference type="GO" id="GO:0003677">
    <property type="term" value="F:DNA binding"/>
    <property type="evidence" value="ECO:0007669"/>
    <property type="project" value="UniProtKB-KW"/>
</dbReference>
<keyword evidence="14" id="KW-1185">Reference proteome</keyword>
<dbReference type="AlphaFoldDB" id="A0A292PY85"/>
<evidence type="ECO:0000256" key="2">
    <source>
        <dbReference type="ARBA" id="ARBA00009543"/>
    </source>
</evidence>
<dbReference type="Pfam" id="PF17683">
    <property type="entry name" value="TFIIF_beta_N"/>
    <property type="match status" value="1"/>
</dbReference>
<dbReference type="SUPFAM" id="SSF46785">
    <property type="entry name" value="Winged helix' DNA-binding domain"/>
    <property type="match status" value="1"/>
</dbReference>
<dbReference type="InterPro" id="IPR040450">
    <property type="entry name" value="TFIIF_beta_HTH"/>
</dbReference>
<organism evidence="13 14">
    <name type="scientific">Tuber aestivum</name>
    <name type="common">summer truffle</name>
    <dbReference type="NCBI Taxonomy" id="59557"/>
    <lineage>
        <taxon>Eukaryota</taxon>
        <taxon>Fungi</taxon>
        <taxon>Dikarya</taxon>
        <taxon>Ascomycota</taxon>
        <taxon>Pezizomycotina</taxon>
        <taxon>Pezizomycetes</taxon>
        <taxon>Pezizales</taxon>
        <taxon>Tuberaceae</taxon>
        <taxon>Tuber</taxon>
    </lineage>
</organism>
<proteinExistence type="inferred from homology"/>
<evidence type="ECO:0000256" key="10">
    <source>
        <dbReference type="SAM" id="MobiDB-lite"/>
    </source>
</evidence>
<dbReference type="FunFam" id="1.10.10.10:FF:000035">
    <property type="entry name" value="General transcription factor IIF subunit 2"/>
    <property type="match status" value="1"/>
</dbReference>
<feature type="domain" description="TFIIF beta subunit N-terminal" evidence="12">
    <location>
        <begin position="51"/>
        <end position="139"/>
    </location>
</feature>
<evidence type="ECO:0000256" key="5">
    <source>
        <dbReference type="ARBA" id="ARBA00023125"/>
    </source>
</evidence>
<evidence type="ECO:0000259" key="11">
    <source>
        <dbReference type="Pfam" id="PF02270"/>
    </source>
</evidence>
<evidence type="ECO:0000313" key="14">
    <source>
        <dbReference type="Proteomes" id="UP001412239"/>
    </source>
</evidence>
<keyword evidence="6" id="KW-0804">Transcription</keyword>
<evidence type="ECO:0000313" key="13">
    <source>
        <dbReference type="EMBL" id="CUS12519.1"/>
    </source>
</evidence>
<dbReference type="Gene3D" id="1.10.10.10">
    <property type="entry name" value="Winged helix-like DNA-binding domain superfamily/Winged helix DNA-binding domain"/>
    <property type="match status" value="1"/>
</dbReference>
<dbReference type="GO" id="GO:0005674">
    <property type="term" value="C:transcription factor TFIIF complex"/>
    <property type="evidence" value="ECO:0007669"/>
    <property type="project" value="InterPro"/>
</dbReference>
<dbReference type="InterPro" id="IPR003196">
    <property type="entry name" value="TFIIF_beta"/>
</dbReference>
<dbReference type="SUPFAM" id="SSF50916">
    <property type="entry name" value="Rap30/74 interaction domains"/>
    <property type="match status" value="1"/>
</dbReference>
<feature type="compositionally biased region" description="Polar residues" evidence="10">
    <location>
        <begin position="1"/>
        <end position="19"/>
    </location>
</feature>
<evidence type="ECO:0000256" key="7">
    <source>
        <dbReference type="ARBA" id="ARBA00023242"/>
    </source>
</evidence>
<evidence type="ECO:0000256" key="1">
    <source>
        <dbReference type="ARBA" id="ARBA00004123"/>
    </source>
</evidence>
<name>A0A292PY85_9PEZI</name>
<evidence type="ECO:0000259" key="12">
    <source>
        <dbReference type="Pfam" id="PF17683"/>
    </source>
</evidence>
<dbReference type="PANTHER" id="PTHR10445">
    <property type="entry name" value="GENERAL TRANSCRIPTION FACTOR IIF SUBUNIT 2"/>
    <property type="match status" value="1"/>
</dbReference>
<dbReference type="InterPro" id="IPR011039">
    <property type="entry name" value="TFIIF_interaction"/>
</dbReference>
<keyword evidence="7" id="KW-0539">Nucleus</keyword>
<dbReference type="InterPro" id="IPR040504">
    <property type="entry name" value="TFIIF_beta_N"/>
</dbReference>
<evidence type="ECO:0000256" key="4">
    <source>
        <dbReference type="ARBA" id="ARBA00023015"/>
    </source>
</evidence>
<comment type="similarity">
    <text evidence="2">Belongs to the TFIIF beta subunit family.</text>
</comment>
<evidence type="ECO:0000256" key="3">
    <source>
        <dbReference type="ARBA" id="ARBA00021453"/>
    </source>
</evidence>
<dbReference type="PANTHER" id="PTHR10445:SF0">
    <property type="entry name" value="GENERAL TRANSCRIPTION FACTOR IIF SUBUNIT 2"/>
    <property type="match status" value="1"/>
</dbReference>
<protein>
    <recommendedName>
        <fullName evidence="3">Transcription initiation factor IIF subunit beta</fullName>
    </recommendedName>
    <alternativeName>
        <fullName evidence="9">TFIIF medium subunit</fullName>
    </alternativeName>
    <alternativeName>
        <fullName evidence="8">TFIIF-beta</fullName>
    </alternativeName>
</protein>
<evidence type="ECO:0000256" key="6">
    <source>
        <dbReference type="ARBA" id="ARBA00023163"/>
    </source>
</evidence>